<proteinExistence type="predicted"/>
<keyword evidence="2" id="KW-1185">Reference proteome</keyword>
<reference evidence="1 2" key="1">
    <citation type="journal article" date="2018" name="Biotechnol. Biofuels">
        <title>Integrative visual omics of the white-rot fungus Polyporus brumalis exposes the biotechnological potential of its oxidative enzymes for delignifying raw plant biomass.</title>
        <authorList>
            <person name="Miyauchi S."/>
            <person name="Rancon A."/>
            <person name="Drula E."/>
            <person name="Hage H."/>
            <person name="Chaduli D."/>
            <person name="Favel A."/>
            <person name="Grisel S."/>
            <person name="Henrissat B."/>
            <person name="Herpoel-Gimbert I."/>
            <person name="Ruiz-Duenas F.J."/>
            <person name="Chevret D."/>
            <person name="Hainaut M."/>
            <person name="Lin J."/>
            <person name="Wang M."/>
            <person name="Pangilinan J."/>
            <person name="Lipzen A."/>
            <person name="Lesage-Meessen L."/>
            <person name="Navarro D."/>
            <person name="Riley R."/>
            <person name="Grigoriev I.V."/>
            <person name="Zhou S."/>
            <person name="Raouche S."/>
            <person name="Rosso M.N."/>
        </authorList>
    </citation>
    <scope>NUCLEOTIDE SEQUENCE [LARGE SCALE GENOMIC DNA]</scope>
    <source>
        <strain evidence="1 2">BRFM 1820</strain>
    </source>
</reference>
<evidence type="ECO:0000313" key="2">
    <source>
        <dbReference type="Proteomes" id="UP000256964"/>
    </source>
</evidence>
<dbReference type="EMBL" id="KZ857386">
    <property type="protein sequence ID" value="RDX53691.1"/>
    <property type="molecule type" value="Genomic_DNA"/>
</dbReference>
<dbReference type="Proteomes" id="UP000256964">
    <property type="component" value="Unassembled WGS sequence"/>
</dbReference>
<evidence type="ECO:0000313" key="1">
    <source>
        <dbReference type="EMBL" id="RDX53691.1"/>
    </source>
</evidence>
<organism evidence="1 2">
    <name type="scientific">Lentinus brumalis</name>
    <dbReference type="NCBI Taxonomy" id="2498619"/>
    <lineage>
        <taxon>Eukaryota</taxon>
        <taxon>Fungi</taxon>
        <taxon>Dikarya</taxon>
        <taxon>Basidiomycota</taxon>
        <taxon>Agaricomycotina</taxon>
        <taxon>Agaricomycetes</taxon>
        <taxon>Polyporales</taxon>
        <taxon>Polyporaceae</taxon>
        <taxon>Lentinus</taxon>
    </lineage>
</organism>
<gene>
    <name evidence="1" type="ORF">OH76DRAFT_1398805</name>
</gene>
<dbReference type="AlphaFoldDB" id="A0A371DMD1"/>
<accession>A0A371DMD1</accession>
<sequence length="168" mass="18779">MSTTTGFRSTEEAKALARQSDSQVYKSKCGPLCCSPRIATLTPYSALPSTSMANNRQTALQLVIDTIPTLPDNWFQLKDIHITKDLEMDGRPLTFSRYMTSSTGQEPPHIAYKITDSKHADLSVYVTFPSDDDLVRTRQALIAGYKTLQHNKGLTMNQVDARFIQAVY</sequence>
<protein>
    <submittedName>
        <fullName evidence="1">Uncharacterized protein</fullName>
    </submittedName>
</protein>
<name>A0A371DMD1_9APHY</name>